<dbReference type="AlphaFoldDB" id="A0AA95G9G5"/>
<geneLocation type="plasmid" evidence="2 3">
    <name>paIh3</name>
</geneLocation>
<dbReference type="GO" id="GO:0016747">
    <property type="term" value="F:acyltransferase activity, transferring groups other than amino-acyl groups"/>
    <property type="evidence" value="ECO:0007669"/>
    <property type="project" value="InterPro"/>
</dbReference>
<dbReference type="CDD" id="cd04301">
    <property type="entry name" value="NAT_SF"/>
    <property type="match status" value="1"/>
</dbReference>
<evidence type="ECO:0000313" key="3">
    <source>
        <dbReference type="Proteomes" id="UP001177597"/>
    </source>
</evidence>
<organism evidence="2 3">
    <name type="scientific">Arsenophonus nasoniae</name>
    <name type="common">son-killer infecting Nasonia vitripennis</name>
    <dbReference type="NCBI Taxonomy" id="638"/>
    <lineage>
        <taxon>Bacteria</taxon>
        <taxon>Pseudomonadati</taxon>
        <taxon>Pseudomonadota</taxon>
        <taxon>Gammaproteobacteria</taxon>
        <taxon>Enterobacterales</taxon>
        <taxon>Morganellaceae</taxon>
        <taxon>Arsenophonus</taxon>
    </lineage>
</organism>
<dbReference type="EMBL" id="CP123493">
    <property type="protein sequence ID" value="WGL93952.1"/>
    <property type="molecule type" value="Genomic_DNA"/>
</dbReference>
<reference evidence="2" key="1">
    <citation type="submission" date="2023-04" db="EMBL/GenBank/DDBJ databases">
        <title>Genome dynamics across the evolutionary transition to endosymbiosis.</title>
        <authorList>
            <person name="Siozios S."/>
            <person name="Nadal-Jimenez P."/>
            <person name="Azagi T."/>
            <person name="Sprong H."/>
            <person name="Frost C.L."/>
            <person name="Parratt S.R."/>
            <person name="Taylor G."/>
            <person name="Brettell L."/>
            <person name="Lew K.C."/>
            <person name="Croft L."/>
            <person name="King K.C."/>
            <person name="Brockhurst M.A."/>
            <person name="Hypsa V."/>
            <person name="Novakova E."/>
            <person name="Darby A.C."/>
            <person name="Hurst G.D.D."/>
        </authorList>
    </citation>
    <scope>NUCLEOTIDE SEQUENCE</scope>
    <source>
        <strain evidence="2">AIh</strain>
        <plasmid evidence="2">paIh3</plasmid>
    </source>
</reference>
<dbReference type="Gene3D" id="3.40.630.30">
    <property type="match status" value="1"/>
</dbReference>
<dbReference type="RefSeq" id="WP_280628382.1">
    <property type="nucleotide sequence ID" value="NZ_CP123493.1"/>
</dbReference>
<name>A0AA95G9G5_9GAMM</name>
<dbReference type="Proteomes" id="UP001177597">
    <property type="component" value="Plasmid paIh3"/>
</dbReference>
<feature type="domain" description="N-acetyltransferase" evidence="1">
    <location>
        <begin position="1"/>
        <end position="136"/>
    </location>
</feature>
<proteinExistence type="predicted"/>
<dbReference type="SUPFAM" id="SSF55729">
    <property type="entry name" value="Acyl-CoA N-acyltransferases (Nat)"/>
    <property type="match status" value="1"/>
</dbReference>
<dbReference type="InterPro" id="IPR000182">
    <property type="entry name" value="GNAT_dom"/>
</dbReference>
<evidence type="ECO:0000313" key="2">
    <source>
        <dbReference type="EMBL" id="WGL93952.1"/>
    </source>
</evidence>
<evidence type="ECO:0000259" key="1">
    <source>
        <dbReference type="PROSITE" id="PS51186"/>
    </source>
</evidence>
<dbReference type="PROSITE" id="PS51186">
    <property type="entry name" value="GNAT"/>
    <property type="match status" value="1"/>
</dbReference>
<accession>A0AA95G9G5</accession>
<keyword evidence="2" id="KW-0614">Plasmid</keyword>
<dbReference type="InterPro" id="IPR016181">
    <property type="entry name" value="Acyl_CoA_acyltransferase"/>
</dbReference>
<dbReference type="Pfam" id="PF00583">
    <property type="entry name" value="Acetyltransf_1"/>
    <property type="match status" value="1"/>
</dbReference>
<sequence>MEFILSDTKNDKEENTIINNLWKHNSQFTPVDIHPLRVIFQDNNRIQGGLIARTWWGGLDIQYLWITENYRKKNIGKKLMQMAEDEAIKRKCHMAYVDTFDFQAVNFYKKLGYEEYGHLSEFAHRHTRYYLSKQLGI</sequence>
<protein>
    <submittedName>
        <fullName evidence="2">GNAT family N-acetyltransferase</fullName>
    </submittedName>
</protein>
<gene>
    <name evidence="2" type="ORF">QE207_01030</name>
</gene>